<evidence type="ECO:0000313" key="2">
    <source>
        <dbReference type="EMBL" id="MBC5787183.1"/>
    </source>
</evidence>
<dbReference type="InterPro" id="IPR016181">
    <property type="entry name" value="Acyl_CoA_acyltransferase"/>
</dbReference>
<evidence type="ECO:0000313" key="3">
    <source>
        <dbReference type="Proteomes" id="UP000649151"/>
    </source>
</evidence>
<evidence type="ECO:0000259" key="1">
    <source>
        <dbReference type="PROSITE" id="PS51186"/>
    </source>
</evidence>
<dbReference type="Proteomes" id="UP000649151">
    <property type="component" value="Unassembled WGS sequence"/>
</dbReference>
<sequence length="150" mass="17654">MEIRAYHPTDCEQIAQLFYETVHTINAKDYTQEQLDAWATGTVDMVLWNQSFLIHDTLVAVQDDKIIGFGDMDQTGYFDRLYVHKDYQRQGIATLLCNQLERRYQGRYISTHASITAKPFFEHRGYLVIAKQQVERLGILLVNYRMEKQK</sequence>
<dbReference type="InterPro" id="IPR052564">
    <property type="entry name" value="N-acetyltrans/Recomb-assoc"/>
</dbReference>
<accession>A0ABR7IPZ5</accession>
<dbReference type="PANTHER" id="PTHR43451:SF1">
    <property type="entry name" value="ACETYLTRANSFERASE"/>
    <property type="match status" value="1"/>
</dbReference>
<comment type="caution">
    <text evidence="2">The sequence shown here is derived from an EMBL/GenBank/DDBJ whole genome shotgun (WGS) entry which is preliminary data.</text>
</comment>
<protein>
    <submittedName>
        <fullName evidence="2">GNAT family N-acetyltransferase</fullName>
    </submittedName>
</protein>
<gene>
    <name evidence="2" type="ORF">H8Z77_03975</name>
</gene>
<dbReference type="SUPFAM" id="SSF55729">
    <property type="entry name" value="Acyl-CoA N-acyltransferases (Nat)"/>
    <property type="match status" value="1"/>
</dbReference>
<dbReference type="PANTHER" id="PTHR43451">
    <property type="entry name" value="ACETYLTRANSFERASE (GNAT) FAMILY PROTEIN"/>
    <property type="match status" value="1"/>
</dbReference>
<dbReference type="InterPro" id="IPR000182">
    <property type="entry name" value="GNAT_dom"/>
</dbReference>
<keyword evidence="3" id="KW-1185">Reference proteome</keyword>
<dbReference type="RefSeq" id="WP_069988895.1">
    <property type="nucleotide sequence ID" value="NZ_JACOQK010000001.1"/>
</dbReference>
<dbReference type="Pfam" id="PF13673">
    <property type="entry name" value="Acetyltransf_10"/>
    <property type="match status" value="1"/>
</dbReference>
<name>A0ABR7IPZ5_9CLOT</name>
<dbReference type="CDD" id="cd04301">
    <property type="entry name" value="NAT_SF"/>
    <property type="match status" value="1"/>
</dbReference>
<proteinExistence type="predicted"/>
<reference evidence="2 3" key="1">
    <citation type="submission" date="2020-08" db="EMBL/GenBank/DDBJ databases">
        <title>Genome public.</title>
        <authorList>
            <person name="Liu C."/>
            <person name="Sun Q."/>
        </authorList>
    </citation>
    <scope>NUCLEOTIDE SEQUENCE [LARGE SCALE GENOMIC DNA]</scope>
    <source>
        <strain evidence="2 3">NSJ-27</strain>
    </source>
</reference>
<dbReference type="PROSITE" id="PS51186">
    <property type="entry name" value="GNAT"/>
    <property type="match status" value="1"/>
</dbReference>
<organism evidence="2 3">
    <name type="scientific">Clostridium facile</name>
    <dbReference type="NCBI Taxonomy" id="2763035"/>
    <lineage>
        <taxon>Bacteria</taxon>
        <taxon>Bacillati</taxon>
        <taxon>Bacillota</taxon>
        <taxon>Clostridia</taxon>
        <taxon>Eubacteriales</taxon>
        <taxon>Clostridiaceae</taxon>
        <taxon>Clostridium</taxon>
    </lineage>
</organism>
<dbReference type="Gene3D" id="3.40.630.30">
    <property type="match status" value="1"/>
</dbReference>
<feature type="domain" description="N-acetyltransferase" evidence="1">
    <location>
        <begin position="1"/>
        <end position="150"/>
    </location>
</feature>
<dbReference type="EMBL" id="JACOQK010000001">
    <property type="protein sequence ID" value="MBC5787183.1"/>
    <property type="molecule type" value="Genomic_DNA"/>
</dbReference>